<keyword evidence="4" id="KW-1185">Reference proteome</keyword>
<feature type="transmembrane region" description="Helical" evidence="2">
    <location>
        <begin position="85"/>
        <end position="107"/>
    </location>
</feature>
<keyword evidence="2" id="KW-0472">Membrane</keyword>
<accession>A0A0M8QQ73</accession>
<proteinExistence type="predicted"/>
<evidence type="ECO:0000256" key="2">
    <source>
        <dbReference type="SAM" id="Phobius"/>
    </source>
</evidence>
<sequence>MVEEVSGVRDPHTDPTREPASRARSGTIGRRSPRTGTEPVTARSPLRLRLLLAAVFLPLFVAGAALFGVWAAGADAGDSPGRGPLILLAVVCGVLALTALLDLVVVLRRLRRERGAAR</sequence>
<feature type="transmembrane region" description="Helical" evidence="2">
    <location>
        <begin position="50"/>
        <end position="73"/>
    </location>
</feature>
<dbReference type="Proteomes" id="UP000037773">
    <property type="component" value="Unassembled WGS sequence"/>
</dbReference>
<name>A0A0M8QQ73_9ACTN</name>
<dbReference type="PATRIC" id="fig|36816.3.peg.3785"/>
<feature type="compositionally biased region" description="Basic and acidic residues" evidence="1">
    <location>
        <begin position="1"/>
        <end position="21"/>
    </location>
</feature>
<comment type="caution">
    <text evidence="3">The sequence shown here is derived from an EMBL/GenBank/DDBJ whole genome shotgun (WGS) entry which is preliminary data.</text>
</comment>
<evidence type="ECO:0000313" key="3">
    <source>
        <dbReference type="EMBL" id="KOT38037.1"/>
    </source>
</evidence>
<protein>
    <submittedName>
        <fullName evidence="3">Uncharacterized protein</fullName>
    </submittedName>
</protein>
<feature type="region of interest" description="Disordered" evidence="1">
    <location>
        <begin position="1"/>
        <end position="41"/>
    </location>
</feature>
<dbReference type="AlphaFoldDB" id="A0A0M8QQ73"/>
<dbReference type="EMBL" id="LGCN01000194">
    <property type="protein sequence ID" value="KOT38037.1"/>
    <property type="molecule type" value="Genomic_DNA"/>
</dbReference>
<keyword evidence="2" id="KW-1133">Transmembrane helix</keyword>
<keyword evidence="2" id="KW-0812">Transmembrane</keyword>
<reference evidence="3 4" key="1">
    <citation type="submission" date="2015-07" db="EMBL/GenBank/DDBJ databases">
        <authorList>
            <person name="Noorani M."/>
        </authorList>
    </citation>
    <scope>NUCLEOTIDE SEQUENCE [LARGE SCALE GENOMIC DNA]</scope>
    <source>
        <strain evidence="3 4">NRRL B-24567</strain>
    </source>
</reference>
<evidence type="ECO:0000313" key="4">
    <source>
        <dbReference type="Proteomes" id="UP000037773"/>
    </source>
</evidence>
<dbReference type="InterPro" id="IPR045924">
    <property type="entry name" value="DUF6343"/>
</dbReference>
<organism evidence="3 4">
    <name type="scientific">Streptomyces caelestis</name>
    <dbReference type="NCBI Taxonomy" id="36816"/>
    <lineage>
        <taxon>Bacteria</taxon>
        <taxon>Bacillati</taxon>
        <taxon>Actinomycetota</taxon>
        <taxon>Actinomycetes</taxon>
        <taxon>Kitasatosporales</taxon>
        <taxon>Streptomycetaceae</taxon>
        <taxon>Streptomyces</taxon>
    </lineage>
</organism>
<gene>
    <name evidence="3" type="ORF">ADK41_17465</name>
</gene>
<evidence type="ECO:0000256" key="1">
    <source>
        <dbReference type="SAM" id="MobiDB-lite"/>
    </source>
</evidence>
<dbReference type="Pfam" id="PF19870">
    <property type="entry name" value="DUF6343"/>
    <property type="match status" value="1"/>
</dbReference>